<sequence length="346" mass="40673">MALRVVTDIAKIDRKVWADFVNNHPDGSIFQMPWMYELHQLTSLQHPIAIFAFDGPLLVGLMIGANFRSATFPFSWLTRRQMIIGGPLVANDNRDVLEIILECLVKEFGHKAIFTEIRNLKLGLSLKPVFEDAGFYYESLLSVIIEMNRKSGVLWDSLSPERRENINKMSQVSGLIRDLHGTRDMTNAWRVLRFAIGKKGLPVPHRSLFRFLDELEMIKPYAAIKGFEVEEELRAVVVVMKFQKRAFFWMEGHCLKPDSEWMYDGFVWQIIQELETEGIQLLNLGNAGRPGRDFRSRQYKKSYGGTIRETGRYIYVHKWGLWNFRRFFYRWYKQARICFYRKYCSV</sequence>
<dbReference type="SUPFAM" id="SSF55729">
    <property type="entry name" value="Acyl-CoA N-acyltransferases (Nat)"/>
    <property type="match status" value="2"/>
</dbReference>
<evidence type="ECO:0000313" key="2">
    <source>
        <dbReference type="Proteomes" id="UP000252733"/>
    </source>
</evidence>
<gene>
    <name evidence="1" type="ORF">DFO77_10584</name>
</gene>
<organism evidence="1 2">
    <name type="scientific">Marinilabilia salmonicolor</name>
    <dbReference type="NCBI Taxonomy" id="989"/>
    <lineage>
        <taxon>Bacteria</taxon>
        <taxon>Pseudomonadati</taxon>
        <taxon>Bacteroidota</taxon>
        <taxon>Bacteroidia</taxon>
        <taxon>Marinilabiliales</taxon>
        <taxon>Marinilabiliaceae</taxon>
        <taxon>Marinilabilia</taxon>
    </lineage>
</organism>
<name>A0A368V8W7_9BACT</name>
<keyword evidence="2" id="KW-1185">Reference proteome</keyword>
<proteinExistence type="predicted"/>
<dbReference type="AlphaFoldDB" id="A0A368V8W7"/>
<dbReference type="RefSeq" id="WP_114436619.1">
    <property type="nucleotide sequence ID" value="NZ_QPIZ01000005.1"/>
</dbReference>
<reference evidence="1 2" key="1">
    <citation type="submission" date="2018-07" db="EMBL/GenBank/DDBJ databases">
        <title>Freshwater and sediment microbial communities from various areas in North America, analyzing microbe dynamics in response to fracking.</title>
        <authorList>
            <person name="Lamendella R."/>
        </authorList>
    </citation>
    <scope>NUCLEOTIDE SEQUENCE [LARGE SCALE GENOMIC DNA]</scope>
    <source>
        <strain evidence="1 2">160A</strain>
    </source>
</reference>
<evidence type="ECO:0008006" key="3">
    <source>
        <dbReference type="Google" id="ProtNLM"/>
    </source>
</evidence>
<dbReference type="InterPro" id="IPR016181">
    <property type="entry name" value="Acyl_CoA_acyltransferase"/>
</dbReference>
<protein>
    <recommendedName>
        <fullName evidence="3">BioF2-like acetyltransferase domain-containing protein</fullName>
    </recommendedName>
</protein>
<comment type="caution">
    <text evidence="1">The sequence shown here is derived from an EMBL/GenBank/DDBJ whole genome shotgun (WGS) entry which is preliminary data.</text>
</comment>
<dbReference type="EMBL" id="QPIZ01000005">
    <property type="protein sequence ID" value="RCW37576.1"/>
    <property type="molecule type" value="Genomic_DNA"/>
</dbReference>
<dbReference type="Proteomes" id="UP000252733">
    <property type="component" value="Unassembled WGS sequence"/>
</dbReference>
<evidence type="ECO:0000313" key="1">
    <source>
        <dbReference type="EMBL" id="RCW37576.1"/>
    </source>
</evidence>
<dbReference type="Gene3D" id="3.40.630.30">
    <property type="match status" value="2"/>
</dbReference>
<accession>A0A368V8W7</accession>